<reference evidence="1" key="1">
    <citation type="journal article" date="2014" name="Front. Microbiol.">
        <title>High frequency of phylogenetically diverse reductive dehalogenase-homologous genes in deep subseafloor sedimentary metagenomes.</title>
        <authorList>
            <person name="Kawai M."/>
            <person name="Futagami T."/>
            <person name="Toyoda A."/>
            <person name="Takaki Y."/>
            <person name="Nishi S."/>
            <person name="Hori S."/>
            <person name="Arai W."/>
            <person name="Tsubouchi T."/>
            <person name="Morono Y."/>
            <person name="Uchiyama I."/>
            <person name="Ito T."/>
            <person name="Fujiyama A."/>
            <person name="Inagaki F."/>
            <person name="Takami H."/>
        </authorList>
    </citation>
    <scope>NUCLEOTIDE SEQUENCE</scope>
    <source>
        <strain evidence="1">Expedition CK06-06</strain>
    </source>
</reference>
<dbReference type="Pfam" id="PF13562">
    <property type="entry name" value="NTP_transf_4"/>
    <property type="match status" value="1"/>
</dbReference>
<gene>
    <name evidence="1" type="ORF">S01H1_81261</name>
</gene>
<dbReference type="AlphaFoldDB" id="X0YWT4"/>
<dbReference type="EMBL" id="BARS01054965">
    <property type="protein sequence ID" value="GAG52763.1"/>
    <property type="molecule type" value="Genomic_DNA"/>
</dbReference>
<name>X0YWT4_9ZZZZ</name>
<feature type="non-terminal residue" evidence="1">
    <location>
        <position position="172"/>
    </location>
</feature>
<accession>X0YWT4</accession>
<proteinExistence type="predicted"/>
<sequence>MRLILFDGPAETRAKFYPLALSRPIWELRCGMTSLVEKLIAKVGAADVACWVPDYMADAYARRTGMKVNDPGSLTGDDLLVVHGSVKAASCQAKPGGPSKVYTDDDGNVLCAWITKADLAKLKTGSLEDLLASAGKSLAAEACECPRYEYIWDLILENPGQLTEDFKAAGRS</sequence>
<comment type="caution">
    <text evidence="1">The sequence shown here is derived from an EMBL/GenBank/DDBJ whole genome shotgun (WGS) entry which is preliminary data.</text>
</comment>
<evidence type="ECO:0000313" key="1">
    <source>
        <dbReference type="EMBL" id="GAG52763.1"/>
    </source>
</evidence>
<organism evidence="1">
    <name type="scientific">marine sediment metagenome</name>
    <dbReference type="NCBI Taxonomy" id="412755"/>
    <lineage>
        <taxon>unclassified sequences</taxon>
        <taxon>metagenomes</taxon>
        <taxon>ecological metagenomes</taxon>
    </lineage>
</organism>
<dbReference type="InterPro" id="IPR023917">
    <property type="entry name" value="Bifunctiontional_GlmU_bac-type"/>
</dbReference>
<protein>
    <submittedName>
        <fullName evidence="1">Uncharacterized protein</fullName>
    </submittedName>
</protein>